<proteinExistence type="predicted"/>
<dbReference type="InterPro" id="IPR036046">
    <property type="entry name" value="Acylphosphatase-like_dom_sf"/>
</dbReference>
<dbReference type="STRING" id="195913.SAMN04488004_13534"/>
<gene>
    <name evidence="2" type="ORF">SAMN04488004_13534</name>
</gene>
<dbReference type="RefSeq" id="WP_090191801.1">
    <property type="nucleotide sequence ID" value="NZ_FOTF01000035.1"/>
</dbReference>
<dbReference type="AlphaFoldDB" id="A0A1I4JDJ3"/>
<keyword evidence="3" id="KW-1185">Reference proteome</keyword>
<accession>A0A1I4JDJ3</accession>
<dbReference type="GO" id="GO:0009882">
    <property type="term" value="F:blue light photoreceptor activity"/>
    <property type="evidence" value="ECO:0007669"/>
    <property type="project" value="InterPro"/>
</dbReference>
<dbReference type="PROSITE" id="PS50925">
    <property type="entry name" value="BLUF"/>
    <property type="match status" value="1"/>
</dbReference>
<organism evidence="2 3">
    <name type="scientific">Loktanella salsilacus</name>
    <dbReference type="NCBI Taxonomy" id="195913"/>
    <lineage>
        <taxon>Bacteria</taxon>
        <taxon>Pseudomonadati</taxon>
        <taxon>Pseudomonadota</taxon>
        <taxon>Alphaproteobacteria</taxon>
        <taxon>Rhodobacterales</taxon>
        <taxon>Roseobacteraceae</taxon>
        <taxon>Loktanella</taxon>
    </lineage>
</organism>
<dbReference type="SUPFAM" id="SSF54975">
    <property type="entry name" value="Acylphosphatase/BLUF domain-like"/>
    <property type="match status" value="1"/>
</dbReference>
<dbReference type="SMART" id="SM01034">
    <property type="entry name" value="BLUF"/>
    <property type="match status" value="1"/>
</dbReference>
<dbReference type="Gene3D" id="3.30.70.100">
    <property type="match status" value="1"/>
</dbReference>
<name>A0A1I4JDJ3_9RHOB</name>
<reference evidence="2 3" key="1">
    <citation type="submission" date="2016-10" db="EMBL/GenBank/DDBJ databases">
        <authorList>
            <person name="de Groot N.N."/>
        </authorList>
    </citation>
    <scope>NUCLEOTIDE SEQUENCE [LARGE SCALE GENOMIC DNA]</scope>
    <source>
        <strain evidence="2 3">DSM 16199</strain>
    </source>
</reference>
<evidence type="ECO:0000313" key="3">
    <source>
        <dbReference type="Proteomes" id="UP000199550"/>
    </source>
</evidence>
<sequence length="141" mass="16019">MEYLVYRSKALVLPDSASCQSIVAISAMKNLLFGLTGFLHVEDGLFIQYLEGPPRQLWDLYSRLQFDERHTNMKLLGHGELRRPRFRKWSMGYSSSNVMSLKEFMAEATFKKTPEQASCAEAIWFLMGASARIDLGISSSV</sequence>
<feature type="domain" description="BLUF" evidence="1">
    <location>
        <begin position="1"/>
        <end position="92"/>
    </location>
</feature>
<dbReference type="GO" id="GO:0071949">
    <property type="term" value="F:FAD binding"/>
    <property type="evidence" value="ECO:0007669"/>
    <property type="project" value="InterPro"/>
</dbReference>
<dbReference type="Pfam" id="PF04940">
    <property type="entry name" value="BLUF"/>
    <property type="match status" value="1"/>
</dbReference>
<dbReference type="InterPro" id="IPR007024">
    <property type="entry name" value="BLUF_domain"/>
</dbReference>
<dbReference type="Proteomes" id="UP000199550">
    <property type="component" value="Unassembled WGS sequence"/>
</dbReference>
<dbReference type="EMBL" id="FOTF01000035">
    <property type="protein sequence ID" value="SFL64297.1"/>
    <property type="molecule type" value="Genomic_DNA"/>
</dbReference>
<dbReference type="OrthoDB" id="196105at2"/>
<protein>
    <submittedName>
        <fullName evidence="2">Sensors of blue-light using FAD</fullName>
    </submittedName>
</protein>
<evidence type="ECO:0000313" key="2">
    <source>
        <dbReference type="EMBL" id="SFL64297.1"/>
    </source>
</evidence>
<evidence type="ECO:0000259" key="1">
    <source>
        <dbReference type="PROSITE" id="PS50925"/>
    </source>
</evidence>